<keyword evidence="2" id="KW-1185">Reference proteome</keyword>
<proteinExistence type="predicted"/>
<organism evidence="1 2">
    <name type="scientific">Anopheles arabiensis</name>
    <name type="common">Mosquito</name>
    <dbReference type="NCBI Taxonomy" id="7173"/>
    <lineage>
        <taxon>Eukaryota</taxon>
        <taxon>Metazoa</taxon>
        <taxon>Ecdysozoa</taxon>
        <taxon>Arthropoda</taxon>
        <taxon>Hexapoda</taxon>
        <taxon>Insecta</taxon>
        <taxon>Pterygota</taxon>
        <taxon>Neoptera</taxon>
        <taxon>Endopterygota</taxon>
        <taxon>Diptera</taxon>
        <taxon>Nematocera</taxon>
        <taxon>Culicoidea</taxon>
        <taxon>Culicidae</taxon>
        <taxon>Anophelinae</taxon>
        <taxon>Anopheles</taxon>
    </lineage>
</organism>
<accession>A0A182HHC7</accession>
<sequence>MCVSVYHQLGWFIRFAAVFFVVPLFHYFLPRVLRTHLRQQLAEHDFDRHLLAEVRHVRLVERDRVVTRQKLRKHAAKHTAVAAVLLPRTVAHVLLRQPGLVERCLALVQRLLAQILLERIEHRIVGRAHRVVVVDRLVPQIDRRHAPVDAADVHWHHDHIVRQQVDLARPAPHAGVAHLQQLGQKERVHRVHLRQALVALLLASLAQQLHVEVDHRIVQPVHVLQRDEIVAGDAQVELLHHHLVAGAQLALHLVQLLPGQLGQRHHLRLGRTLLQLRLVQHVELVERADVVVQLVARLRLLLLRALAQAAEPVPLLLDQRLALAEQAAVPRLHVLYDVVPEHVLRLEPRPDGVDRLGQEGGGGGRRRLLFLLPFLRSAQLVRIDRGKQAAGRFARHLYTVIAGIAHILHMLLLIVRQFQRGTVLLLRFCRFWSLHRISVDGFARVPLVRTQRWGIVRDRDELLHQRFVLPSYFALHA</sequence>
<dbReference type="AlphaFoldDB" id="A0A182HHC7"/>
<dbReference type="VEuPathDB" id="VectorBase:AARA000630"/>
<reference evidence="1" key="1">
    <citation type="submission" date="2022-08" db="UniProtKB">
        <authorList>
            <consortium name="EnsemblMetazoa"/>
        </authorList>
    </citation>
    <scope>IDENTIFICATION</scope>
    <source>
        <strain evidence="1">Dongola</strain>
    </source>
</reference>
<dbReference type="Proteomes" id="UP000075840">
    <property type="component" value="Unassembled WGS sequence"/>
</dbReference>
<dbReference type="EnsemblMetazoa" id="AARA000630-RA">
    <property type="protein sequence ID" value="AARA000630-PA"/>
    <property type="gene ID" value="AARA000630"/>
</dbReference>
<protein>
    <submittedName>
        <fullName evidence="1">Uncharacterized protein</fullName>
    </submittedName>
</protein>
<evidence type="ECO:0000313" key="2">
    <source>
        <dbReference type="Proteomes" id="UP000075840"/>
    </source>
</evidence>
<dbReference type="EMBL" id="APCN01002406">
    <property type="status" value="NOT_ANNOTATED_CDS"/>
    <property type="molecule type" value="Genomic_DNA"/>
</dbReference>
<evidence type="ECO:0000313" key="1">
    <source>
        <dbReference type="EnsemblMetazoa" id="AARA000630-PA"/>
    </source>
</evidence>
<name>A0A182HHC7_ANOAR</name>